<dbReference type="InterPro" id="IPR006145">
    <property type="entry name" value="PsdUridine_synth_RsuA/RluA"/>
</dbReference>
<dbReference type="PANTHER" id="PTHR47683:SF3">
    <property type="entry name" value="RIBOSOMAL LARGE SUBUNIT PSEUDOURIDINE SYNTHASE B"/>
    <property type="match status" value="1"/>
</dbReference>
<comment type="similarity">
    <text evidence="2 6">Belongs to the pseudouridine synthase RsuA family.</text>
</comment>
<feature type="region of interest" description="Disordered" evidence="7">
    <location>
        <begin position="1"/>
        <end position="22"/>
    </location>
</feature>
<feature type="compositionally biased region" description="Gly residues" evidence="7">
    <location>
        <begin position="534"/>
        <end position="549"/>
    </location>
</feature>
<comment type="caution">
    <text evidence="9">The sequence shown here is derived from an EMBL/GenBank/DDBJ whole genome shotgun (WGS) entry which is preliminary data.</text>
</comment>
<dbReference type="PROSITE" id="PS01149">
    <property type="entry name" value="PSI_RSU"/>
    <property type="match status" value="1"/>
</dbReference>
<dbReference type="Proteomes" id="UP001597302">
    <property type="component" value="Unassembled WGS sequence"/>
</dbReference>
<feature type="compositionally biased region" description="Basic and acidic residues" evidence="7">
    <location>
        <begin position="1"/>
        <end position="11"/>
    </location>
</feature>
<evidence type="ECO:0000256" key="1">
    <source>
        <dbReference type="ARBA" id="ARBA00000073"/>
    </source>
</evidence>
<dbReference type="PROSITE" id="PS50889">
    <property type="entry name" value="S4"/>
    <property type="match status" value="1"/>
</dbReference>
<organism evidence="9 10">
    <name type="scientific">Paracoccus nototheniae</name>
    <dbReference type="NCBI Taxonomy" id="2489002"/>
    <lineage>
        <taxon>Bacteria</taxon>
        <taxon>Pseudomonadati</taxon>
        <taxon>Pseudomonadota</taxon>
        <taxon>Alphaproteobacteria</taxon>
        <taxon>Rhodobacterales</taxon>
        <taxon>Paracoccaceae</taxon>
        <taxon>Paracoccus</taxon>
    </lineage>
</organism>
<evidence type="ECO:0000313" key="9">
    <source>
        <dbReference type="EMBL" id="MFD1482948.1"/>
    </source>
</evidence>
<evidence type="ECO:0000256" key="3">
    <source>
        <dbReference type="ARBA" id="ARBA00022884"/>
    </source>
</evidence>
<evidence type="ECO:0000259" key="8">
    <source>
        <dbReference type="SMART" id="SM00363"/>
    </source>
</evidence>
<dbReference type="Gene3D" id="3.30.70.580">
    <property type="entry name" value="Pseudouridine synthase I, catalytic domain, N-terminal subdomain"/>
    <property type="match status" value="1"/>
</dbReference>
<dbReference type="PANTHER" id="PTHR47683">
    <property type="entry name" value="PSEUDOURIDINE SYNTHASE FAMILY PROTEIN-RELATED"/>
    <property type="match status" value="1"/>
</dbReference>
<evidence type="ECO:0000256" key="5">
    <source>
        <dbReference type="PROSITE-ProRule" id="PRU00182"/>
    </source>
</evidence>
<dbReference type="InterPro" id="IPR020094">
    <property type="entry name" value="TruA/RsuA/RluB/E/F_N"/>
</dbReference>
<feature type="compositionally biased region" description="Basic and acidic residues" evidence="7">
    <location>
        <begin position="351"/>
        <end position="365"/>
    </location>
</feature>
<reference evidence="10" key="1">
    <citation type="journal article" date="2019" name="Int. J. Syst. Evol. Microbiol.">
        <title>The Global Catalogue of Microorganisms (GCM) 10K type strain sequencing project: providing services to taxonomists for standard genome sequencing and annotation.</title>
        <authorList>
            <consortium name="The Broad Institute Genomics Platform"/>
            <consortium name="The Broad Institute Genome Sequencing Center for Infectious Disease"/>
            <person name="Wu L."/>
            <person name="Ma J."/>
        </authorList>
    </citation>
    <scope>NUCLEOTIDE SEQUENCE [LARGE SCALE GENOMIC DNA]</scope>
    <source>
        <strain evidence="10">CCM 8875</strain>
    </source>
</reference>
<feature type="compositionally biased region" description="Basic and acidic residues" evidence="7">
    <location>
        <begin position="374"/>
        <end position="404"/>
    </location>
</feature>
<feature type="region of interest" description="Disordered" evidence="7">
    <location>
        <begin position="254"/>
        <end position="605"/>
    </location>
</feature>
<feature type="compositionally biased region" description="Basic and acidic residues" evidence="7">
    <location>
        <begin position="260"/>
        <end position="282"/>
    </location>
</feature>
<evidence type="ECO:0000313" key="10">
    <source>
        <dbReference type="Proteomes" id="UP001597302"/>
    </source>
</evidence>
<dbReference type="InterPro" id="IPR000748">
    <property type="entry name" value="PsdUridine_synth_RsuA/RluB/E/F"/>
</dbReference>
<feature type="compositionally biased region" description="Gly residues" evidence="7">
    <location>
        <begin position="565"/>
        <end position="596"/>
    </location>
</feature>
<dbReference type="Pfam" id="PF00849">
    <property type="entry name" value="PseudoU_synth_2"/>
    <property type="match status" value="1"/>
</dbReference>
<dbReference type="InterPro" id="IPR036986">
    <property type="entry name" value="S4_RNA-bd_sf"/>
</dbReference>
<evidence type="ECO:0000256" key="7">
    <source>
        <dbReference type="SAM" id="MobiDB-lite"/>
    </source>
</evidence>
<feature type="compositionally biased region" description="Gly residues" evidence="7">
    <location>
        <begin position="307"/>
        <end position="318"/>
    </location>
</feature>
<dbReference type="InterPro" id="IPR042092">
    <property type="entry name" value="PsdUridine_s_RsuA/RluB/E/F_cat"/>
</dbReference>
<comment type="catalytic activity">
    <reaction evidence="1">
        <text>a uridine in RNA = a pseudouridine in RNA</text>
        <dbReference type="Rhea" id="RHEA:48348"/>
        <dbReference type="Rhea" id="RHEA-COMP:12068"/>
        <dbReference type="Rhea" id="RHEA-COMP:12069"/>
        <dbReference type="ChEBI" id="CHEBI:65314"/>
        <dbReference type="ChEBI" id="CHEBI:65315"/>
    </reaction>
</comment>
<dbReference type="Gene3D" id="3.10.290.10">
    <property type="entry name" value="RNA-binding S4 domain"/>
    <property type="match status" value="1"/>
</dbReference>
<keyword evidence="4 6" id="KW-0413">Isomerase</keyword>
<evidence type="ECO:0000256" key="6">
    <source>
        <dbReference type="RuleBase" id="RU003887"/>
    </source>
</evidence>
<dbReference type="Pfam" id="PF01479">
    <property type="entry name" value="S4"/>
    <property type="match status" value="1"/>
</dbReference>
<dbReference type="InterPro" id="IPR050343">
    <property type="entry name" value="RsuA_PseudoU_synthase"/>
</dbReference>
<dbReference type="RefSeq" id="WP_242679518.1">
    <property type="nucleotide sequence ID" value="NZ_CBCSAJ010000011.1"/>
</dbReference>
<evidence type="ECO:0000256" key="4">
    <source>
        <dbReference type="ARBA" id="ARBA00023235"/>
    </source>
</evidence>
<evidence type="ECO:0000256" key="2">
    <source>
        <dbReference type="ARBA" id="ARBA00008348"/>
    </source>
</evidence>
<dbReference type="InterPro" id="IPR020103">
    <property type="entry name" value="PsdUridine_synth_cat_dom_sf"/>
</dbReference>
<feature type="domain" description="RNA-binding S4" evidence="8">
    <location>
        <begin position="21"/>
        <end position="80"/>
    </location>
</feature>
<dbReference type="SMART" id="SM00363">
    <property type="entry name" value="S4"/>
    <property type="match status" value="1"/>
</dbReference>
<dbReference type="Gene3D" id="3.30.70.1560">
    <property type="entry name" value="Alpha-L RNA-binding motif"/>
    <property type="match status" value="1"/>
</dbReference>
<dbReference type="InterPro" id="IPR002942">
    <property type="entry name" value="S4_RNA-bd"/>
</dbReference>
<protein>
    <recommendedName>
        <fullName evidence="6">Pseudouridine synthase</fullName>
        <ecNumber evidence="6">5.4.99.-</ecNumber>
    </recommendedName>
</protein>
<dbReference type="CDD" id="cd00165">
    <property type="entry name" value="S4"/>
    <property type="match status" value="1"/>
</dbReference>
<keyword evidence="10" id="KW-1185">Reference proteome</keyword>
<feature type="compositionally biased region" description="Basic and acidic residues" evidence="7">
    <location>
        <begin position="412"/>
        <end position="433"/>
    </location>
</feature>
<dbReference type="EMBL" id="JBHTOQ010000038">
    <property type="protein sequence ID" value="MFD1482948.1"/>
    <property type="molecule type" value="Genomic_DNA"/>
</dbReference>
<dbReference type="SUPFAM" id="SSF55174">
    <property type="entry name" value="Alpha-L RNA-binding motif"/>
    <property type="match status" value="1"/>
</dbReference>
<accession>A0ABW4E1R5</accession>
<proteinExistence type="inferred from homology"/>
<keyword evidence="3 5" id="KW-0694">RNA-binding</keyword>
<feature type="compositionally biased region" description="Low complexity" evidence="7">
    <location>
        <begin position="292"/>
        <end position="306"/>
    </location>
</feature>
<dbReference type="NCBIfam" id="TIGR00093">
    <property type="entry name" value="pseudouridine synthase"/>
    <property type="match status" value="1"/>
</dbReference>
<dbReference type="InterPro" id="IPR018496">
    <property type="entry name" value="PsdUridine_synth_RsuA/RluB_CS"/>
</dbReference>
<name>A0ABW4E1R5_9RHOB</name>
<gene>
    <name evidence="9" type="ORF">ACFQ5P_16750</name>
</gene>
<dbReference type="SUPFAM" id="SSF55120">
    <property type="entry name" value="Pseudouridine synthase"/>
    <property type="match status" value="1"/>
</dbReference>
<sequence>MTDDQIPDRKTPQTAPRTEADRIAKVMARAGIASRREAERMIVEGRVSVNGKKIDSPALDVLPTDRITVDGKKLEDPQETRLWLYYKPLGLITSENDELGRQTVFDALPREMPRVMTIGRLDLNSEGLLLLTNDGELKRRLELPSTGWLRRYRVRVNGTPSDMTFDPLRRGVTIEGEDFSPMEIKLDSQQGANAWISVGIREGKNREIRRAMAHVGLQVNRLIRIGYGPFKLTGIDKNQVIEVKRKVMRDQLGGLLTGDVDEKPREMRPRGAEGSRGPRPEAGDAGPRRFAAKPGFAGKPAFAGKPGARGPGDRGAAGGDDRAPRSWGAKAPAGDEARPRFQGKPAGPRGDFGDRPPRPAGDKPRWKSGGAPEGRGEGRGGPSDRPRPAGDKPRFPAKPGDARKPFGASRDGGPDGGRKPYGKPRGDGPDGARKPYGARGDGPDGARKPFGGPRGDSADGARKPYGAPEGGRKPYGKPRDAGDAGASSAKPRFEGGKPYAGPRGDGPKGPRKPFGAPRDGAGDGPRKPYAGSKPGEGGKPRSGGGGKPYGGPSPERGGDRPAGPGRPGGAGKPFGAGRPAGGGKPGGAPRPGGAGKPFGKPRTPR</sequence>
<dbReference type="EC" id="5.4.99.-" evidence="6"/>